<dbReference type="PANTHER" id="PTHR11505">
    <property type="entry name" value="L1 TRANSPOSABLE ELEMENT-RELATED"/>
    <property type="match status" value="1"/>
</dbReference>
<sequence length="343" mass="38932">MPQAKCSACGRYISQADGVSCSTCPLSYHQACLGKGKDSRIGRDWSCPECTKNKQRKNGSDTPVKGDTEPRTAKQSSNSLEQSGFDLAHEVCLFREELHALRDEVKMMREDMREMRNTMSLNNSRLDSIEERVGALEQSVTQKTGGAARFENVIAQLRLELDQKEQEMLVNDIEITNLPEMQAENPTHLVTIIGTKLGMTLDERDIVSAERVGPRYPRGAYASTESGDTAARGGRPRPLVVRFARRAHRDDMLRNMRVRRGANAADFGMPGDARPFYINERLIKANRQLLHKVREARKRLQWKFLWVKRGRIFVKQDEGKMSYHIQTENDITRVFGSDTVTLS</sequence>
<evidence type="ECO:0000256" key="4">
    <source>
        <dbReference type="PROSITE-ProRule" id="PRU00146"/>
    </source>
</evidence>
<dbReference type="AlphaFoldDB" id="A0A8S1BNN0"/>
<evidence type="ECO:0000313" key="8">
    <source>
        <dbReference type="EMBL" id="CAB3258629.1"/>
    </source>
</evidence>
<organism evidence="8 9">
    <name type="scientific">Arctia plantaginis</name>
    <name type="common">Wood tiger moth</name>
    <name type="synonym">Phalaena plantaginis</name>
    <dbReference type="NCBI Taxonomy" id="874455"/>
    <lineage>
        <taxon>Eukaryota</taxon>
        <taxon>Metazoa</taxon>
        <taxon>Ecdysozoa</taxon>
        <taxon>Arthropoda</taxon>
        <taxon>Hexapoda</taxon>
        <taxon>Insecta</taxon>
        <taxon>Pterygota</taxon>
        <taxon>Neoptera</taxon>
        <taxon>Endopterygota</taxon>
        <taxon>Lepidoptera</taxon>
        <taxon>Glossata</taxon>
        <taxon>Ditrysia</taxon>
        <taxon>Noctuoidea</taxon>
        <taxon>Erebidae</taxon>
        <taxon>Arctiinae</taxon>
        <taxon>Arctia</taxon>
    </lineage>
</organism>
<dbReference type="EMBL" id="CADEBD010000645">
    <property type="protein sequence ID" value="CAB3258629.1"/>
    <property type="molecule type" value="Genomic_DNA"/>
</dbReference>
<evidence type="ECO:0000313" key="9">
    <source>
        <dbReference type="Proteomes" id="UP000494256"/>
    </source>
</evidence>
<dbReference type="SUPFAM" id="SSF57903">
    <property type="entry name" value="FYVE/PHD zinc finger"/>
    <property type="match status" value="1"/>
</dbReference>
<dbReference type="InterPro" id="IPR013083">
    <property type="entry name" value="Znf_RING/FYVE/PHD"/>
</dbReference>
<dbReference type="PROSITE" id="PS50081">
    <property type="entry name" value="ZF_DAG_PE_2"/>
    <property type="match status" value="1"/>
</dbReference>
<dbReference type="CDD" id="cd15489">
    <property type="entry name" value="PHD_SF"/>
    <property type="match status" value="1"/>
</dbReference>
<evidence type="ECO:0000256" key="5">
    <source>
        <dbReference type="SAM" id="MobiDB-lite"/>
    </source>
</evidence>
<comment type="caution">
    <text evidence="8">The sequence shown here is derived from an EMBL/GenBank/DDBJ whole genome shotgun (WGS) entry which is preliminary data.</text>
</comment>
<dbReference type="SMART" id="SM00249">
    <property type="entry name" value="PHD"/>
    <property type="match status" value="1"/>
</dbReference>
<dbReference type="PROSITE" id="PS50016">
    <property type="entry name" value="ZF_PHD_2"/>
    <property type="match status" value="1"/>
</dbReference>
<dbReference type="OrthoDB" id="6359008at2759"/>
<feature type="domain" description="PHD-type" evidence="6">
    <location>
        <begin position="3"/>
        <end position="53"/>
    </location>
</feature>
<name>A0A8S1BNN0_ARCPL</name>
<keyword evidence="2 4" id="KW-0863">Zinc-finger</keyword>
<keyword evidence="3" id="KW-0862">Zinc</keyword>
<proteinExistence type="predicted"/>
<dbReference type="Gene3D" id="3.30.40.10">
    <property type="entry name" value="Zinc/RING finger domain, C3HC4 (zinc finger)"/>
    <property type="match status" value="1"/>
</dbReference>
<feature type="region of interest" description="Disordered" evidence="5">
    <location>
        <begin position="52"/>
        <end position="82"/>
    </location>
</feature>
<dbReference type="Pfam" id="PF25298">
    <property type="entry name" value="Baculo_FP_2nd"/>
    <property type="match status" value="1"/>
</dbReference>
<dbReference type="InterPro" id="IPR004244">
    <property type="entry name" value="Transposase_22"/>
</dbReference>
<evidence type="ECO:0000259" key="7">
    <source>
        <dbReference type="PROSITE" id="PS50081"/>
    </source>
</evidence>
<dbReference type="GO" id="GO:0008270">
    <property type="term" value="F:zinc ion binding"/>
    <property type="evidence" value="ECO:0007669"/>
    <property type="project" value="UniProtKB-KW"/>
</dbReference>
<evidence type="ECO:0000256" key="1">
    <source>
        <dbReference type="ARBA" id="ARBA00022723"/>
    </source>
</evidence>
<dbReference type="InterPro" id="IPR019786">
    <property type="entry name" value="Zinc_finger_PHD-type_CS"/>
</dbReference>
<dbReference type="InterPro" id="IPR002219">
    <property type="entry name" value="PKC_DAG/PE"/>
</dbReference>
<evidence type="ECO:0000256" key="3">
    <source>
        <dbReference type="ARBA" id="ARBA00022833"/>
    </source>
</evidence>
<dbReference type="InterPro" id="IPR057251">
    <property type="entry name" value="FP_C"/>
</dbReference>
<evidence type="ECO:0008006" key="10">
    <source>
        <dbReference type="Google" id="ProtNLM"/>
    </source>
</evidence>
<accession>A0A8S1BNN0</accession>
<dbReference type="InterPro" id="IPR019787">
    <property type="entry name" value="Znf_PHD-finger"/>
</dbReference>
<dbReference type="PROSITE" id="PS01359">
    <property type="entry name" value="ZF_PHD_1"/>
    <property type="match status" value="1"/>
</dbReference>
<evidence type="ECO:0000256" key="2">
    <source>
        <dbReference type="ARBA" id="ARBA00022771"/>
    </source>
</evidence>
<reference evidence="8 9" key="1">
    <citation type="submission" date="2020-04" db="EMBL/GenBank/DDBJ databases">
        <authorList>
            <person name="Wallbank WR R."/>
            <person name="Pardo Diaz C."/>
            <person name="Kozak K."/>
            <person name="Martin S."/>
            <person name="Jiggins C."/>
            <person name="Moest M."/>
            <person name="Warren A I."/>
            <person name="Byers J.R.P. K."/>
            <person name="Montejo-Kovacevich G."/>
            <person name="Yen C E."/>
        </authorList>
    </citation>
    <scope>NUCLEOTIDE SEQUENCE [LARGE SCALE GENOMIC DNA]</scope>
</reference>
<dbReference type="Proteomes" id="UP000494256">
    <property type="component" value="Unassembled WGS sequence"/>
</dbReference>
<dbReference type="InterPro" id="IPR001965">
    <property type="entry name" value="Znf_PHD"/>
</dbReference>
<protein>
    <recommendedName>
        <fullName evidence="10">PHD-type domain-containing protein</fullName>
    </recommendedName>
</protein>
<dbReference type="InterPro" id="IPR011011">
    <property type="entry name" value="Znf_FYVE_PHD"/>
</dbReference>
<gene>
    <name evidence="8" type="ORF">APLA_LOCUS16271</name>
</gene>
<evidence type="ECO:0000259" key="6">
    <source>
        <dbReference type="PROSITE" id="PS50016"/>
    </source>
</evidence>
<feature type="compositionally biased region" description="Polar residues" evidence="5">
    <location>
        <begin position="73"/>
        <end position="82"/>
    </location>
</feature>
<dbReference type="Pfam" id="PF00628">
    <property type="entry name" value="PHD"/>
    <property type="match status" value="1"/>
</dbReference>
<keyword evidence="1" id="KW-0479">Metal-binding</keyword>
<feature type="domain" description="Phorbol-ester/DAG-type" evidence="7">
    <location>
        <begin position="1"/>
        <end position="47"/>
    </location>
</feature>